<dbReference type="Pfam" id="PF02653">
    <property type="entry name" value="BPD_transp_2"/>
    <property type="match status" value="1"/>
</dbReference>
<evidence type="ECO:0000313" key="11">
    <source>
        <dbReference type="Proteomes" id="UP000326554"/>
    </source>
</evidence>
<feature type="transmembrane region" description="Helical" evidence="9">
    <location>
        <begin position="61"/>
        <end position="83"/>
    </location>
</feature>
<keyword evidence="4 9" id="KW-0812">Transmembrane</keyword>
<dbReference type="PANTHER" id="PTHR11795:SF445">
    <property type="entry name" value="AMINO ACID ABC TRANSPORTER PERMEASE PROTEIN"/>
    <property type="match status" value="1"/>
</dbReference>
<dbReference type="InterPro" id="IPR052157">
    <property type="entry name" value="BCAA_transport_permease"/>
</dbReference>
<feature type="transmembrane region" description="Helical" evidence="9">
    <location>
        <begin position="95"/>
        <end position="117"/>
    </location>
</feature>
<keyword evidence="2" id="KW-0813">Transport</keyword>
<evidence type="ECO:0000256" key="5">
    <source>
        <dbReference type="ARBA" id="ARBA00022970"/>
    </source>
</evidence>
<reference evidence="10 11" key="1">
    <citation type="submission" date="2019-09" db="EMBL/GenBank/DDBJ databases">
        <authorList>
            <person name="Park J.-S."/>
            <person name="Choi H.-J."/>
        </authorList>
    </citation>
    <scope>NUCLEOTIDE SEQUENCE [LARGE SCALE GENOMIC DNA]</scope>
    <source>
        <strain evidence="10 11">176SS1-4</strain>
    </source>
</reference>
<feature type="transmembrane region" description="Helical" evidence="9">
    <location>
        <begin position="6"/>
        <end position="28"/>
    </location>
</feature>
<feature type="transmembrane region" description="Helical" evidence="9">
    <location>
        <begin position="256"/>
        <end position="279"/>
    </location>
</feature>
<dbReference type="AlphaFoldDB" id="A0A5J5GSK5"/>
<dbReference type="PANTHER" id="PTHR11795">
    <property type="entry name" value="BRANCHED-CHAIN AMINO ACID TRANSPORT SYSTEM PERMEASE PROTEIN LIVH"/>
    <property type="match status" value="1"/>
</dbReference>
<protein>
    <submittedName>
        <fullName evidence="10">Branched-chain amino acid ABC transporter permease</fullName>
    </submittedName>
</protein>
<keyword evidence="6 9" id="KW-1133">Transmembrane helix</keyword>
<evidence type="ECO:0000256" key="9">
    <source>
        <dbReference type="SAM" id="Phobius"/>
    </source>
</evidence>
<dbReference type="InterPro" id="IPR001851">
    <property type="entry name" value="ABC_transp_permease"/>
</dbReference>
<dbReference type="CDD" id="cd06582">
    <property type="entry name" value="TM_PBP1_LivH_like"/>
    <property type="match status" value="1"/>
</dbReference>
<keyword evidence="11" id="KW-1185">Reference proteome</keyword>
<keyword evidence="7 9" id="KW-0472">Membrane</keyword>
<name>A0A5J5GSK5_9RHOB</name>
<feature type="transmembrane region" description="Helical" evidence="9">
    <location>
        <begin position="193"/>
        <end position="215"/>
    </location>
</feature>
<keyword evidence="3" id="KW-1003">Cell membrane</keyword>
<dbReference type="GO" id="GO:0022857">
    <property type="term" value="F:transmembrane transporter activity"/>
    <property type="evidence" value="ECO:0007669"/>
    <property type="project" value="InterPro"/>
</dbReference>
<dbReference type="GO" id="GO:0006865">
    <property type="term" value="P:amino acid transport"/>
    <property type="evidence" value="ECO:0007669"/>
    <property type="project" value="UniProtKB-KW"/>
</dbReference>
<dbReference type="GO" id="GO:0005886">
    <property type="term" value="C:plasma membrane"/>
    <property type="evidence" value="ECO:0007669"/>
    <property type="project" value="UniProtKB-SubCell"/>
</dbReference>
<keyword evidence="5" id="KW-0029">Amino-acid transport</keyword>
<evidence type="ECO:0000313" key="10">
    <source>
        <dbReference type="EMBL" id="KAA9010342.1"/>
    </source>
</evidence>
<evidence type="ECO:0000256" key="4">
    <source>
        <dbReference type="ARBA" id="ARBA00022692"/>
    </source>
</evidence>
<sequence>MTETLIATIVSGLLLGSLYALMASGLSLVWTTLGVFNFAHGALMTFGAFVAWTVAEAWGLGLLAGAVAGVGAAALAGVLIELLLVRPFYGHRNMLLITVMTTLAAMIILQNGAQVIWGARLKQLPPIVEGNVSIFGAVVSAHEALIIVIAPLVLLLLWWFASTTRTGRSLRAVGQNQDSAALIGIDVPRAFSLAFGLSAALAGLTGVLLGSIRFITPSLGAEPLVKAMIVVIFGGLGSLGASAGAAFVIGMLEAFLVLWLGLYWTPSILFLLLILVLVFRPNGLFGRANA</sequence>
<gene>
    <name evidence="10" type="ORF">F3S47_03595</name>
</gene>
<dbReference type="EMBL" id="VYQE01000001">
    <property type="protein sequence ID" value="KAA9010342.1"/>
    <property type="molecule type" value="Genomic_DNA"/>
</dbReference>
<evidence type="ECO:0000256" key="1">
    <source>
        <dbReference type="ARBA" id="ARBA00004651"/>
    </source>
</evidence>
<dbReference type="RefSeq" id="WP_150443828.1">
    <property type="nucleotide sequence ID" value="NZ_VYQE01000001.1"/>
</dbReference>
<evidence type="ECO:0000256" key="8">
    <source>
        <dbReference type="ARBA" id="ARBA00037998"/>
    </source>
</evidence>
<proteinExistence type="inferred from homology"/>
<comment type="caution">
    <text evidence="10">The sequence shown here is derived from an EMBL/GenBank/DDBJ whole genome shotgun (WGS) entry which is preliminary data.</text>
</comment>
<dbReference type="Proteomes" id="UP000326554">
    <property type="component" value="Unassembled WGS sequence"/>
</dbReference>
<feature type="transmembrane region" description="Helical" evidence="9">
    <location>
        <begin position="227"/>
        <end position="249"/>
    </location>
</feature>
<evidence type="ECO:0000256" key="2">
    <source>
        <dbReference type="ARBA" id="ARBA00022448"/>
    </source>
</evidence>
<comment type="subcellular location">
    <subcellularLocation>
        <location evidence="1">Cell membrane</location>
        <topology evidence="1">Multi-pass membrane protein</topology>
    </subcellularLocation>
</comment>
<comment type="similarity">
    <text evidence="8">Belongs to the binding-protein-dependent transport system permease family. LivHM subfamily.</text>
</comment>
<feature type="transmembrane region" description="Helical" evidence="9">
    <location>
        <begin position="35"/>
        <end position="55"/>
    </location>
</feature>
<organism evidence="10 11">
    <name type="scientific">Histidinibacterium aquaticum</name>
    <dbReference type="NCBI Taxonomy" id="2613962"/>
    <lineage>
        <taxon>Bacteria</taxon>
        <taxon>Pseudomonadati</taxon>
        <taxon>Pseudomonadota</taxon>
        <taxon>Alphaproteobacteria</taxon>
        <taxon>Rhodobacterales</taxon>
        <taxon>Paracoccaceae</taxon>
        <taxon>Histidinibacterium</taxon>
    </lineage>
</organism>
<evidence type="ECO:0000256" key="3">
    <source>
        <dbReference type="ARBA" id="ARBA00022475"/>
    </source>
</evidence>
<accession>A0A5J5GSK5</accession>
<feature type="transmembrane region" description="Helical" evidence="9">
    <location>
        <begin position="137"/>
        <end position="161"/>
    </location>
</feature>
<evidence type="ECO:0000256" key="6">
    <source>
        <dbReference type="ARBA" id="ARBA00022989"/>
    </source>
</evidence>
<evidence type="ECO:0000256" key="7">
    <source>
        <dbReference type="ARBA" id="ARBA00023136"/>
    </source>
</evidence>